<sequence length="285" mass="29709">MTIQFSCPHCSKQTEVADQYAGQSGPCGSCGKTVTIPGGTGYQSMPPPRKGAGGGTIAIILVGAVVGLFFCSGILVALLLPAVQAAREAARRAQSSNNLRQILLAMHNYHDVHGQLPPAVVTDDQGNPLFSGRVLLLPYMEQQALFNQFDQSKAWDSPENAGVSNTAIKVFQDPSNPSNNAARSDYVFVTGPGTAFEGTKALRFSDVADGLSNTLGFVETKAGPSSWAEPVEWNADSGAIPPGSHPGGTIAGLLDGSVRFISSGIDPQTTKALTTRSGGEQVGNY</sequence>
<dbReference type="SUPFAM" id="SSF54523">
    <property type="entry name" value="Pili subunits"/>
    <property type="match status" value="1"/>
</dbReference>
<keyword evidence="1" id="KW-1133">Transmembrane helix</keyword>
<dbReference type="AlphaFoldDB" id="A0A517YM24"/>
<accession>A0A517YM24</accession>
<dbReference type="InterPro" id="IPR027558">
    <property type="entry name" value="Pre_pil_HX9DG_C"/>
</dbReference>
<gene>
    <name evidence="3" type="ORF">ETAA8_64220</name>
</gene>
<dbReference type="InterPro" id="IPR045584">
    <property type="entry name" value="Pilin-like"/>
</dbReference>
<dbReference type="Gene3D" id="3.30.700.10">
    <property type="entry name" value="Glycoprotein, Type 4 Pilin"/>
    <property type="match status" value="1"/>
</dbReference>
<dbReference type="PANTHER" id="PTHR30093">
    <property type="entry name" value="GENERAL SECRETION PATHWAY PROTEIN G"/>
    <property type="match status" value="1"/>
</dbReference>
<keyword evidence="1" id="KW-0812">Transmembrane</keyword>
<dbReference type="RefSeq" id="WP_145098125.1">
    <property type="nucleotide sequence ID" value="NZ_CP036274.1"/>
</dbReference>
<dbReference type="InterPro" id="IPR011453">
    <property type="entry name" value="DUF1559"/>
</dbReference>
<evidence type="ECO:0000313" key="3">
    <source>
        <dbReference type="EMBL" id="QDU31269.1"/>
    </source>
</evidence>
<feature type="transmembrane region" description="Helical" evidence="1">
    <location>
        <begin position="57"/>
        <end position="83"/>
    </location>
</feature>
<protein>
    <recommendedName>
        <fullName evidence="2">DUF1559 domain-containing protein</fullName>
    </recommendedName>
</protein>
<evidence type="ECO:0000256" key="1">
    <source>
        <dbReference type="SAM" id="Phobius"/>
    </source>
</evidence>
<dbReference type="KEGG" id="aagg:ETAA8_64220"/>
<dbReference type="Proteomes" id="UP000315017">
    <property type="component" value="Chromosome"/>
</dbReference>
<dbReference type="EMBL" id="CP036274">
    <property type="protein sequence ID" value="QDU31269.1"/>
    <property type="molecule type" value="Genomic_DNA"/>
</dbReference>
<dbReference type="NCBIfam" id="TIGR04294">
    <property type="entry name" value="pre_pil_HX9DG"/>
    <property type="match status" value="1"/>
</dbReference>
<name>A0A517YM24_9BACT</name>
<proteinExistence type="predicted"/>
<evidence type="ECO:0000259" key="2">
    <source>
        <dbReference type="Pfam" id="PF07596"/>
    </source>
</evidence>
<organism evidence="3 4">
    <name type="scientific">Anatilimnocola aggregata</name>
    <dbReference type="NCBI Taxonomy" id="2528021"/>
    <lineage>
        <taxon>Bacteria</taxon>
        <taxon>Pseudomonadati</taxon>
        <taxon>Planctomycetota</taxon>
        <taxon>Planctomycetia</taxon>
        <taxon>Pirellulales</taxon>
        <taxon>Pirellulaceae</taxon>
        <taxon>Anatilimnocola</taxon>
    </lineage>
</organism>
<keyword evidence="1" id="KW-0472">Membrane</keyword>
<evidence type="ECO:0000313" key="4">
    <source>
        <dbReference type="Proteomes" id="UP000315017"/>
    </source>
</evidence>
<feature type="domain" description="DUF1559" evidence="2">
    <location>
        <begin position="84"/>
        <end position="231"/>
    </location>
</feature>
<dbReference type="Pfam" id="PF07596">
    <property type="entry name" value="SBP_bac_10"/>
    <property type="match status" value="1"/>
</dbReference>
<dbReference type="PANTHER" id="PTHR30093:SF2">
    <property type="entry name" value="TYPE II SECRETION SYSTEM PROTEIN H"/>
    <property type="match status" value="1"/>
</dbReference>
<dbReference type="OrthoDB" id="285651at2"/>
<reference evidence="3 4" key="1">
    <citation type="submission" date="2019-02" db="EMBL/GenBank/DDBJ databases">
        <title>Deep-cultivation of Planctomycetes and their phenomic and genomic characterization uncovers novel biology.</title>
        <authorList>
            <person name="Wiegand S."/>
            <person name="Jogler M."/>
            <person name="Boedeker C."/>
            <person name="Pinto D."/>
            <person name="Vollmers J."/>
            <person name="Rivas-Marin E."/>
            <person name="Kohn T."/>
            <person name="Peeters S.H."/>
            <person name="Heuer A."/>
            <person name="Rast P."/>
            <person name="Oberbeckmann S."/>
            <person name="Bunk B."/>
            <person name="Jeske O."/>
            <person name="Meyerdierks A."/>
            <person name="Storesund J.E."/>
            <person name="Kallscheuer N."/>
            <person name="Luecker S."/>
            <person name="Lage O.M."/>
            <person name="Pohl T."/>
            <person name="Merkel B.J."/>
            <person name="Hornburger P."/>
            <person name="Mueller R.-W."/>
            <person name="Bruemmer F."/>
            <person name="Labrenz M."/>
            <person name="Spormann A.M."/>
            <person name="Op den Camp H."/>
            <person name="Overmann J."/>
            <person name="Amann R."/>
            <person name="Jetten M.S.M."/>
            <person name="Mascher T."/>
            <person name="Medema M.H."/>
            <person name="Devos D.P."/>
            <person name="Kaster A.-K."/>
            <person name="Ovreas L."/>
            <person name="Rohde M."/>
            <person name="Galperin M.Y."/>
            <person name="Jogler C."/>
        </authorList>
    </citation>
    <scope>NUCLEOTIDE SEQUENCE [LARGE SCALE GENOMIC DNA]</scope>
    <source>
        <strain evidence="3 4">ETA_A8</strain>
    </source>
</reference>
<keyword evidence="4" id="KW-1185">Reference proteome</keyword>